<feature type="transmembrane region" description="Helical" evidence="1">
    <location>
        <begin position="41"/>
        <end position="59"/>
    </location>
</feature>
<evidence type="ECO:0000313" key="3">
    <source>
        <dbReference type="Proteomes" id="UP001315278"/>
    </source>
</evidence>
<evidence type="ECO:0000313" key="2">
    <source>
        <dbReference type="EMBL" id="MBR0795866.1"/>
    </source>
</evidence>
<comment type="caution">
    <text evidence="2">The sequence shown here is derived from an EMBL/GenBank/DDBJ whole genome shotgun (WGS) entry which is preliminary data.</text>
</comment>
<gene>
    <name evidence="2" type="ORF">JQ615_10730</name>
</gene>
<proteinExistence type="predicted"/>
<dbReference type="RefSeq" id="WP_212492641.1">
    <property type="nucleotide sequence ID" value="NZ_JAFCJH010000009.1"/>
</dbReference>
<keyword evidence="1" id="KW-0812">Transmembrane</keyword>
<name>A0ABS5FGF2_9BRAD</name>
<protein>
    <submittedName>
        <fullName evidence="2">Uncharacterized protein</fullName>
    </submittedName>
</protein>
<dbReference type="EMBL" id="JAFCJH010000009">
    <property type="protein sequence ID" value="MBR0795866.1"/>
    <property type="molecule type" value="Genomic_DNA"/>
</dbReference>
<keyword evidence="1" id="KW-0472">Membrane</keyword>
<reference evidence="3" key="1">
    <citation type="journal article" date="2021" name="ISME J.">
        <title>Evolutionary origin and ecological implication of a unique nif island in free-living Bradyrhizobium lineages.</title>
        <authorList>
            <person name="Tao J."/>
        </authorList>
    </citation>
    <scope>NUCLEOTIDE SEQUENCE [LARGE SCALE GENOMIC DNA]</scope>
    <source>
        <strain evidence="3">SZCCT0434</strain>
    </source>
</reference>
<accession>A0ABS5FGF2</accession>
<keyword evidence="1" id="KW-1133">Transmembrane helix</keyword>
<evidence type="ECO:0000256" key="1">
    <source>
        <dbReference type="SAM" id="Phobius"/>
    </source>
</evidence>
<organism evidence="2 3">
    <name type="scientific">Bradyrhizobium jicamae</name>
    <dbReference type="NCBI Taxonomy" id="280332"/>
    <lineage>
        <taxon>Bacteria</taxon>
        <taxon>Pseudomonadati</taxon>
        <taxon>Pseudomonadota</taxon>
        <taxon>Alphaproteobacteria</taxon>
        <taxon>Hyphomicrobiales</taxon>
        <taxon>Nitrobacteraceae</taxon>
        <taxon>Bradyrhizobium</taxon>
    </lineage>
</organism>
<keyword evidence="3" id="KW-1185">Reference proteome</keyword>
<dbReference type="Proteomes" id="UP001315278">
    <property type="component" value="Unassembled WGS sequence"/>
</dbReference>
<sequence>MYFVAAVLLVLSGLFYAAGHNQIGSLGTTMCQHGGMFCDSPFLVLVGAALAAAWGKFVSIR</sequence>